<dbReference type="AlphaFoldDB" id="A0A3N4LYY0"/>
<evidence type="ECO:0000256" key="1">
    <source>
        <dbReference type="SAM" id="MobiDB-lite"/>
    </source>
</evidence>
<feature type="compositionally biased region" description="Polar residues" evidence="1">
    <location>
        <begin position="484"/>
        <end position="502"/>
    </location>
</feature>
<feature type="compositionally biased region" description="Polar residues" evidence="1">
    <location>
        <begin position="397"/>
        <end position="414"/>
    </location>
</feature>
<organism evidence="2 3">
    <name type="scientific">Terfezia boudieri ATCC MYA-4762</name>
    <dbReference type="NCBI Taxonomy" id="1051890"/>
    <lineage>
        <taxon>Eukaryota</taxon>
        <taxon>Fungi</taxon>
        <taxon>Dikarya</taxon>
        <taxon>Ascomycota</taxon>
        <taxon>Pezizomycotina</taxon>
        <taxon>Pezizomycetes</taxon>
        <taxon>Pezizales</taxon>
        <taxon>Pezizaceae</taxon>
        <taxon>Terfezia</taxon>
    </lineage>
</organism>
<feature type="compositionally biased region" description="Polar residues" evidence="1">
    <location>
        <begin position="428"/>
        <end position="441"/>
    </location>
</feature>
<feature type="compositionally biased region" description="Low complexity" evidence="1">
    <location>
        <begin position="312"/>
        <end position="330"/>
    </location>
</feature>
<dbReference type="InParanoid" id="A0A3N4LYY0"/>
<proteinExistence type="predicted"/>
<feature type="compositionally biased region" description="Basic and acidic residues" evidence="1">
    <location>
        <begin position="332"/>
        <end position="346"/>
    </location>
</feature>
<feature type="compositionally biased region" description="Basic and acidic residues" evidence="1">
    <location>
        <begin position="196"/>
        <end position="223"/>
    </location>
</feature>
<feature type="region of interest" description="Disordered" evidence="1">
    <location>
        <begin position="306"/>
        <end position="603"/>
    </location>
</feature>
<dbReference type="EMBL" id="ML121530">
    <property type="protein sequence ID" value="RPB28114.1"/>
    <property type="molecule type" value="Genomic_DNA"/>
</dbReference>
<evidence type="ECO:0000313" key="3">
    <source>
        <dbReference type="Proteomes" id="UP000267821"/>
    </source>
</evidence>
<feature type="compositionally biased region" description="Low complexity" evidence="1">
    <location>
        <begin position="51"/>
        <end position="60"/>
    </location>
</feature>
<feature type="compositionally biased region" description="Low complexity" evidence="1">
    <location>
        <begin position="531"/>
        <end position="543"/>
    </location>
</feature>
<reference evidence="2 3" key="1">
    <citation type="journal article" date="2018" name="Nat. Ecol. Evol.">
        <title>Pezizomycetes genomes reveal the molecular basis of ectomycorrhizal truffle lifestyle.</title>
        <authorList>
            <person name="Murat C."/>
            <person name="Payen T."/>
            <person name="Noel B."/>
            <person name="Kuo A."/>
            <person name="Morin E."/>
            <person name="Chen J."/>
            <person name="Kohler A."/>
            <person name="Krizsan K."/>
            <person name="Balestrini R."/>
            <person name="Da Silva C."/>
            <person name="Montanini B."/>
            <person name="Hainaut M."/>
            <person name="Levati E."/>
            <person name="Barry K.W."/>
            <person name="Belfiori B."/>
            <person name="Cichocki N."/>
            <person name="Clum A."/>
            <person name="Dockter R.B."/>
            <person name="Fauchery L."/>
            <person name="Guy J."/>
            <person name="Iotti M."/>
            <person name="Le Tacon F."/>
            <person name="Lindquist E.A."/>
            <person name="Lipzen A."/>
            <person name="Malagnac F."/>
            <person name="Mello A."/>
            <person name="Molinier V."/>
            <person name="Miyauchi S."/>
            <person name="Poulain J."/>
            <person name="Riccioni C."/>
            <person name="Rubini A."/>
            <person name="Sitrit Y."/>
            <person name="Splivallo R."/>
            <person name="Traeger S."/>
            <person name="Wang M."/>
            <person name="Zifcakova L."/>
            <person name="Wipf D."/>
            <person name="Zambonelli A."/>
            <person name="Paolocci F."/>
            <person name="Nowrousian M."/>
            <person name="Ottonello S."/>
            <person name="Baldrian P."/>
            <person name="Spatafora J.W."/>
            <person name="Henrissat B."/>
            <person name="Nagy L.G."/>
            <person name="Aury J.M."/>
            <person name="Wincker P."/>
            <person name="Grigoriev I.V."/>
            <person name="Bonfante P."/>
            <person name="Martin F.M."/>
        </authorList>
    </citation>
    <scope>NUCLEOTIDE SEQUENCE [LARGE SCALE GENOMIC DNA]</scope>
    <source>
        <strain evidence="2 3">ATCC MYA-4762</strain>
    </source>
</reference>
<feature type="region of interest" description="Disordered" evidence="1">
    <location>
        <begin position="196"/>
        <end position="247"/>
    </location>
</feature>
<evidence type="ECO:0000313" key="2">
    <source>
        <dbReference type="EMBL" id="RPB28114.1"/>
    </source>
</evidence>
<dbReference type="OrthoDB" id="5429869at2759"/>
<feature type="compositionally biased region" description="Basic and acidic residues" evidence="1">
    <location>
        <begin position="563"/>
        <end position="573"/>
    </location>
</feature>
<feature type="compositionally biased region" description="Basic residues" evidence="1">
    <location>
        <begin position="33"/>
        <end position="49"/>
    </location>
</feature>
<protein>
    <submittedName>
        <fullName evidence="2">Uncharacterized protein</fullName>
    </submittedName>
</protein>
<feature type="compositionally biased region" description="Basic and acidic residues" evidence="1">
    <location>
        <begin position="22"/>
        <end position="32"/>
    </location>
</feature>
<keyword evidence="3" id="KW-1185">Reference proteome</keyword>
<name>A0A3N4LYY0_9PEZI</name>
<accession>A0A3N4LYY0</accession>
<feature type="compositionally biased region" description="Basic and acidic residues" evidence="1">
    <location>
        <begin position="445"/>
        <end position="457"/>
    </location>
</feature>
<gene>
    <name evidence="2" type="ORF">L211DRAFT_486328</name>
</gene>
<feature type="region of interest" description="Disordered" evidence="1">
    <location>
        <begin position="1"/>
        <end position="94"/>
    </location>
</feature>
<feature type="compositionally biased region" description="Pro residues" evidence="1">
    <location>
        <begin position="382"/>
        <end position="392"/>
    </location>
</feature>
<feature type="compositionally biased region" description="Basic and acidic residues" evidence="1">
    <location>
        <begin position="583"/>
        <end position="603"/>
    </location>
</feature>
<feature type="compositionally biased region" description="Basic and acidic residues" evidence="1">
    <location>
        <begin position="546"/>
        <end position="556"/>
    </location>
</feature>
<feature type="compositionally biased region" description="Basic and acidic residues" evidence="1">
    <location>
        <begin position="356"/>
        <end position="367"/>
    </location>
</feature>
<sequence length="603" mass="66119">MDRVPGVVSPPPPPPLAAASSRTRDRGGDGHGGRHSHSHSHSTSHHKLKPSSSEPQNSRSSSDKENAHVKTTTTPSRRRPKVRFTDMEPEPTPLLFNARDSMYMRAELQREFDFGIPAQEEAHRYARWCEEEARREAAEAKSTEAAGGGYAKADMVVHPKRLSTDLGAMDIDFSNLGEDVSGLDVFSRVEAALGKKAEEKRKQKAQKEKEKKEKKESTRDKLKASLLASPKRENSYSSLDEPSVGVGELVKEKKGSRFLRKVISDRVIKPKDGGAGVNSNLGPAAADARAKEISDFFGKMATQPVPGQAMWAPLPENTATPTPTAKPPSTMERWKSDNPLTIRKEPPLLPSSNVPEGRRPSQPDLRTHPPPAAHTNGRPPSKSEPPPPPPPLMNGKKLSQASTIRTVPGSSVSPNAPRPSREEHKNNDNILQSKGWEQNGTHLPPHHEEVEREDKRRPSLPARPASSTNSQFHHHAPSHGANGPASTLRIQDSSSRQPSPNRSKSLKAPPPPPSSQPQKSAPQQPPPPSLQAPTQAPTQVTAADDLFSRIEQDIARNHPLPLVKEKGGDERTRDKGRKLFGKALEHIKHGGEKMKEKMEKERK</sequence>
<dbReference type="Proteomes" id="UP000267821">
    <property type="component" value="Unassembled WGS sequence"/>
</dbReference>